<gene>
    <name evidence="1" type="ORF">C1SCF055_LOCUS24175</name>
</gene>
<dbReference type="EMBL" id="CAMXCT030002383">
    <property type="protein sequence ID" value="CAL4785141.1"/>
    <property type="molecule type" value="Genomic_DNA"/>
</dbReference>
<dbReference type="Proteomes" id="UP001152797">
    <property type="component" value="Unassembled WGS sequence"/>
</dbReference>
<reference evidence="2" key="2">
    <citation type="submission" date="2024-04" db="EMBL/GenBank/DDBJ databases">
        <authorList>
            <person name="Chen Y."/>
            <person name="Shah S."/>
            <person name="Dougan E. K."/>
            <person name="Thang M."/>
            <person name="Chan C."/>
        </authorList>
    </citation>
    <scope>NUCLEOTIDE SEQUENCE [LARGE SCALE GENOMIC DNA]</scope>
</reference>
<feature type="non-terminal residue" evidence="1">
    <location>
        <position position="1"/>
    </location>
</feature>
<dbReference type="AlphaFoldDB" id="A0A9P1CT44"/>
<organism evidence="1">
    <name type="scientific">Cladocopium goreaui</name>
    <dbReference type="NCBI Taxonomy" id="2562237"/>
    <lineage>
        <taxon>Eukaryota</taxon>
        <taxon>Sar</taxon>
        <taxon>Alveolata</taxon>
        <taxon>Dinophyceae</taxon>
        <taxon>Suessiales</taxon>
        <taxon>Symbiodiniaceae</taxon>
        <taxon>Cladocopium</taxon>
    </lineage>
</organism>
<evidence type="ECO:0000313" key="1">
    <source>
        <dbReference type="EMBL" id="CAI3997829.1"/>
    </source>
</evidence>
<comment type="caution">
    <text evidence="1">The sequence shown here is derived from an EMBL/GenBank/DDBJ whole genome shotgun (WGS) entry which is preliminary data.</text>
</comment>
<proteinExistence type="predicted"/>
<protein>
    <submittedName>
        <fullName evidence="1">Uncharacterized protein</fullName>
    </submittedName>
</protein>
<dbReference type="EMBL" id="CAMXCT010002383">
    <property type="protein sequence ID" value="CAI3997829.1"/>
    <property type="molecule type" value="Genomic_DNA"/>
</dbReference>
<keyword evidence="3" id="KW-1185">Reference proteome</keyword>
<name>A0A9P1CT44_9DINO</name>
<sequence length="208" mass="23373">MGAAAPAASAAAWAKCFATAAQEEGSEVEALVPILAALPAHERGGDVVTLFRRSLRDVDLGFALGAWRLLNKAERFKGTGTWTLPSLRFAELEALLAALRVARSAELREVLMELVEQSRCRPPLACLAWLWARSSAPCSEWRLHRVAQRGSAQRWREAKELAYFQQQQRPLVDPRSASMRGLRLEQLEELLRDHGEYLQERELSRRLS</sequence>
<accession>A0A9P1CT44</accession>
<evidence type="ECO:0000313" key="3">
    <source>
        <dbReference type="Proteomes" id="UP001152797"/>
    </source>
</evidence>
<dbReference type="EMBL" id="CAMXCT020002383">
    <property type="protein sequence ID" value="CAL1151204.1"/>
    <property type="molecule type" value="Genomic_DNA"/>
</dbReference>
<reference evidence="1" key="1">
    <citation type="submission" date="2022-10" db="EMBL/GenBank/DDBJ databases">
        <authorList>
            <person name="Chen Y."/>
            <person name="Dougan E. K."/>
            <person name="Chan C."/>
            <person name="Rhodes N."/>
            <person name="Thang M."/>
        </authorList>
    </citation>
    <scope>NUCLEOTIDE SEQUENCE</scope>
</reference>
<evidence type="ECO:0000313" key="2">
    <source>
        <dbReference type="EMBL" id="CAL1151204.1"/>
    </source>
</evidence>